<accession>A0A922LBK0</accession>
<comment type="caution">
    <text evidence="1">The sequence shown here is derived from an EMBL/GenBank/DDBJ whole genome shotgun (WGS) entry which is preliminary data.</text>
</comment>
<name>A0A922LBK0_DERFA</name>
<dbReference type="EMBL" id="ASGP02000001">
    <property type="protein sequence ID" value="KAH9529644.1"/>
    <property type="molecule type" value="Genomic_DNA"/>
</dbReference>
<proteinExistence type="predicted"/>
<organism evidence="1 2">
    <name type="scientific">Dermatophagoides farinae</name>
    <name type="common">American house dust mite</name>
    <dbReference type="NCBI Taxonomy" id="6954"/>
    <lineage>
        <taxon>Eukaryota</taxon>
        <taxon>Metazoa</taxon>
        <taxon>Ecdysozoa</taxon>
        <taxon>Arthropoda</taxon>
        <taxon>Chelicerata</taxon>
        <taxon>Arachnida</taxon>
        <taxon>Acari</taxon>
        <taxon>Acariformes</taxon>
        <taxon>Sarcoptiformes</taxon>
        <taxon>Astigmata</taxon>
        <taxon>Psoroptidia</taxon>
        <taxon>Analgoidea</taxon>
        <taxon>Pyroglyphidae</taxon>
        <taxon>Dermatophagoidinae</taxon>
        <taxon>Dermatophagoides</taxon>
    </lineage>
</organism>
<sequence length="153" mass="17496">MKAKSRVPLVKLKTANAVGHHHQQSRAINRKQTLSVICIIFIRANTGHKRVFVRLFTKYNIQNGSKFGPHLPAVAVAYFISSSFQNAYPHPIISYALRVYLFPFNRLSVSDKTYGQNTLATCKYTVGYDDDDDEPFMEHMESLKYDHWAGKTV</sequence>
<evidence type="ECO:0000313" key="2">
    <source>
        <dbReference type="Proteomes" id="UP000790347"/>
    </source>
</evidence>
<protein>
    <submittedName>
        <fullName evidence="1">Uncharacterized protein</fullName>
    </submittedName>
</protein>
<reference evidence="1" key="1">
    <citation type="submission" date="2013-05" db="EMBL/GenBank/DDBJ databases">
        <authorList>
            <person name="Yim A.K.Y."/>
            <person name="Chan T.F."/>
            <person name="Ji K.M."/>
            <person name="Liu X.Y."/>
            <person name="Zhou J.W."/>
            <person name="Li R.Q."/>
            <person name="Yang K.Y."/>
            <person name="Li J."/>
            <person name="Li M."/>
            <person name="Law P.T.W."/>
            <person name="Wu Y.L."/>
            <person name="Cai Z.L."/>
            <person name="Qin H."/>
            <person name="Bao Y."/>
            <person name="Leung R.K.K."/>
            <person name="Ng P.K.S."/>
            <person name="Zou J."/>
            <person name="Zhong X.J."/>
            <person name="Ran P.X."/>
            <person name="Zhong N.S."/>
            <person name="Liu Z.G."/>
            <person name="Tsui S.K.W."/>
        </authorList>
    </citation>
    <scope>NUCLEOTIDE SEQUENCE</scope>
    <source>
        <strain evidence="1">Derf</strain>
        <tissue evidence="1">Whole organism</tissue>
    </source>
</reference>
<dbReference type="AlphaFoldDB" id="A0A922LBK0"/>
<evidence type="ECO:0000313" key="1">
    <source>
        <dbReference type="EMBL" id="KAH9529644.1"/>
    </source>
</evidence>
<gene>
    <name evidence="1" type="ORF">DERF_003516</name>
</gene>
<reference evidence="1" key="2">
    <citation type="journal article" date="2022" name="Res Sq">
        <title>Comparative Genomics Reveals Insights into the Divergent Evolution of Astigmatic Mites and Household Pest Adaptations.</title>
        <authorList>
            <person name="Xiong Q."/>
            <person name="Wan A.T.-Y."/>
            <person name="Liu X.-Y."/>
            <person name="Fung C.S.-H."/>
            <person name="Xiao X."/>
            <person name="Malainual N."/>
            <person name="Hou J."/>
            <person name="Wang L."/>
            <person name="Wang M."/>
            <person name="Yang K."/>
            <person name="Cui Y."/>
            <person name="Leung E."/>
            <person name="Nong W."/>
            <person name="Shin S.-K."/>
            <person name="Au S."/>
            <person name="Jeong K.Y."/>
            <person name="Chew F.T."/>
            <person name="Hui J."/>
            <person name="Leung T.F."/>
            <person name="Tungtrongchitr A."/>
            <person name="Zhong N."/>
            <person name="Liu Z."/>
            <person name="Tsui S."/>
        </authorList>
    </citation>
    <scope>NUCLEOTIDE SEQUENCE</scope>
    <source>
        <strain evidence="1">Derf</strain>
        <tissue evidence="1">Whole organism</tissue>
    </source>
</reference>
<dbReference type="Proteomes" id="UP000790347">
    <property type="component" value="Unassembled WGS sequence"/>
</dbReference>
<keyword evidence="2" id="KW-1185">Reference proteome</keyword>